<reference evidence="3" key="2">
    <citation type="submission" date="2019-11" db="UniProtKB">
        <authorList>
            <consortium name="WormBaseParasite"/>
        </authorList>
    </citation>
    <scope>IDENTIFICATION</scope>
</reference>
<reference evidence="1 2" key="1">
    <citation type="submission" date="2018-10" db="EMBL/GenBank/DDBJ databases">
        <authorList>
            <consortium name="Pathogen Informatics"/>
        </authorList>
    </citation>
    <scope>NUCLEOTIDE SEQUENCE [LARGE SCALE GENOMIC DNA]</scope>
</reference>
<dbReference type="WBParaSite" id="MCU_014342-RA">
    <property type="protein sequence ID" value="MCU_014342-RA"/>
    <property type="gene ID" value="MCU_014342"/>
</dbReference>
<name>A0A0R3UDK4_MESCO</name>
<evidence type="ECO:0000313" key="3">
    <source>
        <dbReference type="WBParaSite" id="MCU_014342-RA"/>
    </source>
</evidence>
<dbReference type="EMBL" id="UXSR01003035">
    <property type="protein sequence ID" value="VDD79000.1"/>
    <property type="molecule type" value="Genomic_DNA"/>
</dbReference>
<keyword evidence="2" id="KW-1185">Reference proteome</keyword>
<organism evidence="1 2">
    <name type="scientific">Mesocestoides corti</name>
    <name type="common">Flatworm</name>
    <dbReference type="NCBI Taxonomy" id="53468"/>
    <lineage>
        <taxon>Eukaryota</taxon>
        <taxon>Metazoa</taxon>
        <taxon>Spiralia</taxon>
        <taxon>Lophotrochozoa</taxon>
        <taxon>Platyhelminthes</taxon>
        <taxon>Cestoda</taxon>
        <taxon>Eucestoda</taxon>
        <taxon>Cyclophyllidea</taxon>
        <taxon>Mesocestoididae</taxon>
        <taxon>Mesocestoides</taxon>
    </lineage>
</organism>
<protein>
    <submittedName>
        <fullName evidence="1 3">Uncharacterized protein</fullName>
    </submittedName>
</protein>
<gene>
    <name evidence="1" type="ORF">MCOS_LOCUS5003</name>
</gene>
<dbReference type="AlphaFoldDB" id="A0A0R3UDK4"/>
<sequence>MCKCKEVCVWLVSGQSWPEEEEKWANLFAHSLGKHWRKWPCVGTVTHLPSTLTLSHSCVKLGEMAAEAREEATSAAAKRQVS</sequence>
<dbReference type="Proteomes" id="UP000267029">
    <property type="component" value="Unassembled WGS sequence"/>
</dbReference>
<evidence type="ECO:0000313" key="1">
    <source>
        <dbReference type="EMBL" id="VDD79000.1"/>
    </source>
</evidence>
<proteinExistence type="predicted"/>
<evidence type="ECO:0000313" key="2">
    <source>
        <dbReference type="Proteomes" id="UP000267029"/>
    </source>
</evidence>
<accession>A0A0R3UDK4</accession>